<dbReference type="EMBL" id="CP003639">
    <property type="protein sequence ID" value="AFM40840.1"/>
    <property type="molecule type" value="Genomic_DNA"/>
</dbReference>
<name>I4D4W6_DESAJ</name>
<evidence type="ECO:0000313" key="2">
    <source>
        <dbReference type="Proteomes" id="UP000002892"/>
    </source>
</evidence>
<sequence length="381" mass="41474">MKFGRKPFIPNEKDLLYRNYRRTALPPIPPSFGHQNLISDWGLLGNDTVGDCVIAGADHETMLWTAEGSVEASFTAANAMSDYSAITGYNPNDPNTDQGTEVRTALQYRQKTGMIDAGGNRHKIAVYLLLDHSNLLNELLEAVYLFSAVGIGINFPDSAMEQFNNGQPWSVVQGSQIEGGHYVPVVGYDGSYIYCVTWGRVQKMTVDFLKTYCEEAWAILSQEFLNGKGVSPEGFDFAQLQADLAAITGTPIPAPVSLSSISLLPTTLNLMAEQSGTISVAAHYSDGSSKDVSQLVTYSTAATDALSFQGNTITSLQNVSDQYNVTVSYQGIDTALVVKVSTNPNPKQTYDLKVCNLERAKADALMTFLRIIGFTVVEELQ</sequence>
<dbReference type="RefSeq" id="WP_014826846.1">
    <property type="nucleotide sequence ID" value="NC_018068.1"/>
</dbReference>
<dbReference type="HOGENOM" id="CLU_725078_0_0_9"/>
<dbReference type="KEGG" id="dai:Desaci_1863"/>
<evidence type="ECO:0000313" key="1">
    <source>
        <dbReference type="EMBL" id="AFM40840.1"/>
    </source>
</evidence>
<proteinExistence type="predicted"/>
<dbReference type="AlphaFoldDB" id="I4D4W6"/>
<dbReference type="OrthoDB" id="4547474at2"/>
<keyword evidence="2" id="KW-1185">Reference proteome</keyword>
<dbReference type="eggNOG" id="ENOG5032YTS">
    <property type="taxonomic scope" value="Bacteria"/>
</dbReference>
<dbReference type="Proteomes" id="UP000002892">
    <property type="component" value="Chromosome"/>
</dbReference>
<accession>I4D4W6</accession>
<dbReference type="Gene3D" id="2.60.40.1080">
    <property type="match status" value="1"/>
</dbReference>
<organism evidence="1 2">
    <name type="scientific">Desulfosporosinus acidiphilus (strain DSM 22704 / JCM 16185 / SJ4)</name>
    <dbReference type="NCBI Taxonomy" id="646529"/>
    <lineage>
        <taxon>Bacteria</taxon>
        <taxon>Bacillati</taxon>
        <taxon>Bacillota</taxon>
        <taxon>Clostridia</taxon>
        <taxon>Eubacteriales</taxon>
        <taxon>Desulfitobacteriaceae</taxon>
        <taxon>Desulfosporosinus</taxon>
    </lineage>
</organism>
<reference evidence="1 2" key="1">
    <citation type="journal article" date="2012" name="J. Bacteriol.">
        <title>Complete genome sequences of Desulfosporosinus orientis DSM765T, Desulfosporosinus youngiae DSM17734T, Desulfosporosinus meridiei DSM13257T, and Desulfosporosinus acidiphilus DSM22704T.</title>
        <authorList>
            <person name="Pester M."/>
            <person name="Brambilla E."/>
            <person name="Alazard D."/>
            <person name="Rattei T."/>
            <person name="Weinmaier T."/>
            <person name="Han J."/>
            <person name="Lucas S."/>
            <person name="Lapidus A."/>
            <person name="Cheng J.F."/>
            <person name="Goodwin L."/>
            <person name="Pitluck S."/>
            <person name="Peters L."/>
            <person name="Ovchinnikova G."/>
            <person name="Teshima H."/>
            <person name="Detter J.C."/>
            <person name="Han C.S."/>
            <person name="Tapia R."/>
            <person name="Land M.L."/>
            <person name="Hauser L."/>
            <person name="Kyrpides N.C."/>
            <person name="Ivanova N.N."/>
            <person name="Pagani I."/>
            <person name="Huntmann M."/>
            <person name="Wei C.L."/>
            <person name="Davenport K.W."/>
            <person name="Daligault H."/>
            <person name="Chain P.S."/>
            <person name="Chen A."/>
            <person name="Mavromatis K."/>
            <person name="Markowitz V."/>
            <person name="Szeto E."/>
            <person name="Mikhailova N."/>
            <person name="Pati A."/>
            <person name="Wagner M."/>
            <person name="Woyke T."/>
            <person name="Ollivier B."/>
            <person name="Klenk H.P."/>
            <person name="Spring S."/>
            <person name="Loy A."/>
        </authorList>
    </citation>
    <scope>NUCLEOTIDE SEQUENCE [LARGE SCALE GENOMIC DNA]</scope>
    <source>
        <strain evidence="2">DSM 22704 / JCM 16185 / SJ4</strain>
    </source>
</reference>
<gene>
    <name evidence="1" type="ordered locus">Desaci_1863</name>
</gene>
<protein>
    <submittedName>
        <fullName evidence="1">Uncharacterized protein</fullName>
    </submittedName>
</protein>